<evidence type="ECO:0000256" key="2">
    <source>
        <dbReference type="SAM" id="MobiDB-lite"/>
    </source>
</evidence>
<evidence type="ECO:0000313" key="4">
    <source>
        <dbReference type="Proteomes" id="UP000053758"/>
    </source>
</evidence>
<dbReference type="Gene3D" id="3.40.50.12780">
    <property type="entry name" value="N-terminal domain of ligase-like"/>
    <property type="match status" value="1"/>
</dbReference>
<dbReference type="Proteomes" id="UP000053758">
    <property type="component" value="Unassembled WGS sequence"/>
</dbReference>
<dbReference type="SUPFAM" id="SSF48208">
    <property type="entry name" value="Six-hairpin glycosidases"/>
    <property type="match status" value="1"/>
</dbReference>
<dbReference type="GO" id="GO:0016798">
    <property type="term" value="F:hydrolase activity, acting on glycosyl bonds"/>
    <property type="evidence" value="ECO:0007669"/>
    <property type="project" value="UniProtKB-KW"/>
</dbReference>
<dbReference type="EMBL" id="DF830075">
    <property type="protein sequence ID" value="GAK65256.1"/>
    <property type="molecule type" value="Genomic_DNA"/>
</dbReference>
<dbReference type="InterPro" id="IPR010905">
    <property type="entry name" value="Glyco_hydro_88"/>
</dbReference>
<keyword evidence="3" id="KW-0326">Glycosidase</keyword>
<accession>A0A081CF10</accession>
<dbReference type="InterPro" id="IPR008928">
    <property type="entry name" value="6-hairpin_glycosidase_sf"/>
</dbReference>
<name>A0A081CF10_PSEA2</name>
<feature type="compositionally biased region" description="Basic and acidic residues" evidence="2">
    <location>
        <begin position="88"/>
        <end position="117"/>
    </location>
</feature>
<dbReference type="Pfam" id="PF07470">
    <property type="entry name" value="Glyco_hydro_88"/>
    <property type="match status" value="1"/>
</dbReference>
<evidence type="ECO:0000313" key="3">
    <source>
        <dbReference type="EMBL" id="GAK65256.1"/>
    </source>
</evidence>
<proteinExistence type="predicted"/>
<dbReference type="Gene3D" id="1.50.10.10">
    <property type="match status" value="1"/>
</dbReference>
<gene>
    <name evidence="3" type="ORF">PAN0_008d3473</name>
</gene>
<dbReference type="InterPro" id="IPR012341">
    <property type="entry name" value="6hp_glycosidase-like_sf"/>
</dbReference>
<feature type="region of interest" description="Disordered" evidence="2">
    <location>
        <begin position="52"/>
        <end position="117"/>
    </location>
</feature>
<keyword evidence="1" id="KW-0378">Hydrolase</keyword>
<feature type="compositionally biased region" description="Low complexity" evidence="2">
    <location>
        <begin position="63"/>
        <end position="78"/>
    </location>
</feature>
<dbReference type="PANTHER" id="PTHR41814:SF1">
    <property type="entry name" value="CELLULASE"/>
    <property type="match status" value="1"/>
</dbReference>
<dbReference type="RefSeq" id="XP_014656460.1">
    <property type="nucleotide sequence ID" value="XM_014800974.1"/>
</dbReference>
<dbReference type="SUPFAM" id="SSF56801">
    <property type="entry name" value="Acetyl-CoA synthetase-like"/>
    <property type="match status" value="1"/>
</dbReference>
<keyword evidence="4" id="KW-1185">Reference proteome</keyword>
<organism evidence="3 4">
    <name type="scientific">Pseudozyma antarctica</name>
    <name type="common">Yeast</name>
    <name type="synonym">Candida antarctica</name>
    <dbReference type="NCBI Taxonomy" id="84753"/>
    <lineage>
        <taxon>Eukaryota</taxon>
        <taxon>Fungi</taxon>
        <taxon>Dikarya</taxon>
        <taxon>Basidiomycota</taxon>
        <taxon>Ustilaginomycotina</taxon>
        <taxon>Ustilaginomycetes</taxon>
        <taxon>Ustilaginales</taxon>
        <taxon>Ustilaginaceae</taxon>
        <taxon>Moesziomyces</taxon>
    </lineage>
</organism>
<feature type="region of interest" description="Disordered" evidence="2">
    <location>
        <begin position="534"/>
        <end position="556"/>
    </location>
</feature>
<dbReference type="GeneID" id="26304389"/>
<sequence>MKLVCTLTRCGRGDVSASARWGRFRTRVRSAISRASSSTVVVFPSPIIRPLPSYSRQPRLRRSTSTSRFQRQTTPRFRASMAPGGSDAKPERPGEPPPEAERTIRMDGRLSGRGRPEDVTRAKREIAEAFDLADEFAQKTAAGSPMWDYMEAQWPYGYPDRALPDIFHRGLTLAFVPPSWKKKAYCPIWTTLKRLGFHPDDEEHVYGTLEVAFFAILALELRTSGGRCLSKDIKFVKDQHRIAFKEIISLNPVIRQWMEPGERWFERLRETMLRNARTRIEVVGAQIQLARDNDSTAVGQMHMTLEERRRLGMERLRLWAEAQHTSMVGYGVQAVLQQLWGKAEATWLSRARQYLGSDRSQWKELRMRCDDERHGYWLATYDQAMLQPPDVIVDGAKTYLRRYLERRAASLSQGRADRVWSGQARALSVLAGRRGVGWERAKHCSLRWAVQRFAQLQLECARALGSSQSIQAIQAIQAPSLSRRRARAGRQSQLPAFPRALLPPLRLEGACHPPKRGNPAPTASTALRCASSHQHSSSSPFYPPPFPPSGCRRKPQALSLSHNASPKLFGLASPTMALSLVIDDTSLVLILVLVAALAASIYVSRSYQPLIHPLILTRQADVSQTRQPDESAIYRNANSPAGFDLALRPRKEINDIADLIKHGANGSERSAKRAIYGTAKSNQQVAADATSFATGFIKLSSAPVPQTVLAVAAESDGYESFVALLSNAHTSVSSRYNTVVLPPNQLESRCPTSLPQALASNGARSAIGVYTTAKSIRAVLQLAFLDSSALIIVPDADLQEATRLVADHFGASHRLRLYAFDAVLAAGSPGSLLGPDTSARDVIEHTQSHYWNATSSDWLDVKHSHLVAGVTSNLAAFPADKIPNTNDHIFVEACVGLHSPASELMATRTPLGFALALTALYTGAAITADLPTSSYDDPNPAASAAFARAQPTLVYATAEGASSLAGALASRTRRSPLASWAATNKLFTLRNGSFARNSLADTLVYNSARSAVGCSRVRTLMIAGRGDTVPQALLDSLRAHFGCAVLNGYVPQLKKAAVTAAVSVTHAFDLQAFAEHETAGMQVPAHVGPPSVAAEVKLLQTRIASDAGLAIAGDRPAGQAGDPMGEVHVRGNVVAHFSEAGEVDPETWSATGDLGAFRSNGTLVVLRDADDAEVVGVPTLSSRKPVRRQGRTATVGAKSVLAAALVLAVSLSPTASAGVLHKRGSSVNSTMSDMAKMGMLAGQRASWEQGVSQAALLELDFPGWSVFSSSSGGPPYRPGLNRGASGPPNEVIGMAYHSASRQDSLGRLAFRITGDEQLGTGSSLDGAAPGPEVLLAAWLDGEIDRQTGAMGSGFYADSARATLDMVLRRAPRSRAGAISHRLQYVALWSDAMYMMPPYLAFYGLVTRNNTLLQLAYDQIRLYRDGMRLTQGAATNLWGHIYLPDNRTWTDGGAWATGNGWVLAGMARTLATIEQSQASQAMVAQKNDLVAWMNEILDAAYPLLDERALLFHNYMSDRSTFFDTAGTALIAYATYRLASLAPGNDRWIGQADLIYRSLATALNPIGQFRDGYPVVDVLAFVRQGDTSSESLAFMMLMNAAKRDHANGDVVRITDAQGKSNAAPNLAPKLMAAAVVPALVMMSVLI</sequence>
<dbReference type="GO" id="GO:0005975">
    <property type="term" value="P:carbohydrate metabolic process"/>
    <property type="evidence" value="ECO:0007669"/>
    <property type="project" value="InterPro"/>
</dbReference>
<protein>
    <submittedName>
        <fullName evidence="3">Six-hairpin glycosidase</fullName>
    </submittedName>
</protein>
<evidence type="ECO:0000256" key="1">
    <source>
        <dbReference type="ARBA" id="ARBA00022801"/>
    </source>
</evidence>
<reference evidence="4" key="1">
    <citation type="journal article" date="2014" name="Genome Announc.">
        <title>Draft Genome Sequence of the Yeast Pseudozyma antarctica Type Strain JCM10317, a Producer of the Glycolipid Biosurfactants, Mannosylerythritol Lipids.</title>
        <authorList>
            <person name="Saika A."/>
            <person name="Koike H."/>
            <person name="Hori T."/>
            <person name="Fukuoka T."/>
            <person name="Sato S."/>
            <person name="Habe H."/>
            <person name="Kitamoto D."/>
            <person name="Morita T."/>
        </authorList>
    </citation>
    <scope>NUCLEOTIDE SEQUENCE [LARGE SCALE GENOMIC DNA]</scope>
    <source>
        <strain evidence="4">JCM 10317</strain>
    </source>
</reference>
<dbReference type="HOGENOM" id="CLU_242701_0_0_1"/>
<dbReference type="InterPro" id="IPR042099">
    <property type="entry name" value="ANL_N_sf"/>
</dbReference>
<dbReference type="PANTHER" id="PTHR41814">
    <property type="entry name" value="EXPRESSED PROTEIN"/>
    <property type="match status" value="1"/>
</dbReference>